<dbReference type="PRINTS" id="PR00411">
    <property type="entry name" value="PNDRDTASEI"/>
</dbReference>
<dbReference type="InterPro" id="IPR036188">
    <property type="entry name" value="FAD/NAD-bd_sf"/>
</dbReference>
<organism evidence="3 4">
    <name type="scientific">Herbiconiux flava</name>
    <dbReference type="NCBI Taxonomy" id="881268"/>
    <lineage>
        <taxon>Bacteria</taxon>
        <taxon>Bacillati</taxon>
        <taxon>Actinomycetota</taxon>
        <taxon>Actinomycetes</taxon>
        <taxon>Micrococcales</taxon>
        <taxon>Microbacteriaceae</taxon>
        <taxon>Herbiconiux</taxon>
    </lineage>
</organism>
<dbReference type="SUPFAM" id="SSF54373">
    <property type="entry name" value="FAD-linked reductases, C-terminal domain"/>
    <property type="match status" value="1"/>
</dbReference>
<sequence length="521" mass="53076">MTGVGGGTEASAASAAAADADVDVLVIGGGAAGLVTALQLAKLGHTVHVVEARERPGGFVSEHELAGIRLDSGAESFATRKGTVAALAAEVGLGEDVVAPNRAGAWVRWNGGTAPLPAAGILGIPGVPLAVDVRRVIGWAGSLRAYLDRLMPLLRVRPEHDLGDIVRRRMGRRVLDRLVTPVVAGVHSADPSDVDVRTVAPGLTQAMTTQGSLSGAVMALREQAPAGSQVQGIVGGMHRLVSALQEQLAFYDGTLETGTRVVSLQRSGEAELDEGPDARPLWSVELAPATAPSAPTSTAPTSTAPPATPASPEPRRVTARALVVAAGFRPALTLLADAGVAALPAATAWPEPASVAIATLVVDDARLDTHPRGTGVLVAPGTTGVTAKALTHATAKWAWLAAQLPPHRHVLRLSYGRGGETLVEPELATVVADASTLLGLPLSVADVVDSDLVRWDDSLAFATVGHKARVAQLSEAVAAVPGLDVVGAWVSGTGLAATVEQAKATASGIAAELRGDPRLPR</sequence>
<evidence type="ECO:0000313" key="3">
    <source>
        <dbReference type="EMBL" id="NYD69648.1"/>
    </source>
</evidence>
<feature type="compositionally biased region" description="Low complexity" evidence="1">
    <location>
        <begin position="289"/>
        <end position="305"/>
    </location>
</feature>
<gene>
    <name evidence="3" type="ORF">BJ984_000806</name>
</gene>
<dbReference type="EMBL" id="JACCBM010000001">
    <property type="protein sequence ID" value="NYD69648.1"/>
    <property type="molecule type" value="Genomic_DNA"/>
</dbReference>
<name>A0A852S8R9_9MICO</name>
<accession>A0A852S8R9</accession>
<feature type="region of interest" description="Disordered" evidence="1">
    <location>
        <begin position="289"/>
        <end position="315"/>
    </location>
</feature>
<feature type="domain" description="Amine oxidase" evidence="2">
    <location>
        <begin position="32"/>
        <end position="269"/>
    </location>
</feature>
<dbReference type="EC" id="1.3.3.4" evidence="3"/>
<reference evidence="3 4" key="1">
    <citation type="submission" date="2020-07" db="EMBL/GenBank/DDBJ databases">
        <title>Sequencing the genomes of 1000 actinobacteria strains.</title>
        <authorList>
            <person name="Klenk H.-P."/>
        </authorList>
    </citation>
    <scope>NUCLEOTIDE SEQUENCE [LARGE SCALE GENOMIC DNA]</scope>
    <source>
        <strain evidence="3 4">DSM 26474</strain>
    </source>
</reference>
<dbReference type="RefSeq" id="WP_179546935.1">
    <property type="nucleotide sequence ID" value="NZ_BSEW01000001.1"/>
</dbReference>
<dbReference type="PANTHER" id="PTHR42923">
    <property type="entry name" value="PROTOPORPHYRINOGEN OXIDASE"/>
    <property type="match status" value="1"/>
</dbReference>
<dbReference type="AlphaFoldDB" id="A0A852S8R9"/>
<dbReference type="InterPro" id="IPR050464">
    <property type="entry name" value="Zeta_carotene_desat/Oxidored"/>
</dbReference>
<evidence type="ECO:0000313" key="4">
    <source>
        <dbReference type="Proteomes" id="UP000549913"/>
    </source>
</evidence>
<dbReference type="SUPFAM" id="SSF51905">
    <property type="entry name" value="FAD/NAD(P)-binding domain"/>
    <property type="match status" value="1"/>
</dbReference>
<dbReference type="Gene3D" id="3.90.660.20">
    <property type="entry name" value="Protoporphyrinogen oxidase, mitochondrial, domain 2"/>
    <property type="match status" value="1"/>
</dbReference>
<dbReference type="Proteomes" id="UP000549913">
    <property type="component" value="Unassembled WGS sequence"/>
</dbReference>
<dbReference type="Gene3D" id="1.10.3110.10">
    <property type="entry name" value="protoporphyrinogen ix oxidase, domain 3"/>
    <property type="match status" value="1"/>
</dbReference>
<protein>
    <submittedName>
        <fullName evidence="3">Oxygen-dependent protoporphyrinogen oxidase</fullName>
        <ecNumber evidence="3">1.3.3.4</ecNumber>
    </submittedName>
</protein>
<proteinExistence type="predicted"/>
<evidence type="ECO:0000259" key="2">
    <source>
        <dbReference type="Pfam" id="PF01593"/>
    </source>
</evidence>
<evidence type="ECO:0000256" key="1">
    <source>
        <dbReference type="SAM" id="MobiDB-lite"/>
    </source>
</evidence>
<keyword evidence="3" id="KW-0560">Oxidoreductase</keyword>
<dbReference type="GO" id="GO:0004729">
    <property type="term" value="F:oxygen-dependent protoporphyrinogen oxidase activity"/>
    <property type="evidence" value="ECO:0007669"/>
    <property type="project" value="UniProtKB-EC"/>
</dbReference>
<comment type="caution">
    <text evidence="3">The sequence shown here is derived from an EMBL/GenBank/DDBJ whole genome shotgun (WGS) entry which is preliminary data.</text>
</comment>
<dbReference type="InterPro" id="IPR002937">
    <property type="entry name" value="Amino_oxidase"/>
</dbReference>
<dbReference type="PANTHER" id="PTHR42923:SF3">
    <property type="entry name" value="PROTOPORPHYRINOGEN OXIDASE"/>
    <property type="match status" value="1"/>
</dbReference>
<dbReference type="Gene3D" id="3.50.50.60">
    <property type="entry name" value="FAD/NAD(P)-binding domain"/>
    <property type="match status" value="1"/>
</dbReference>
<keyword evidence="4" id="KW-1185">Reference proteome</keyword>
<dbReference type="Pfam" id="PF01593">
    <property type="entry name" value="Amino_oxidase"/>
    <property type="match status" value="1"/>
</dbReference>